<dbReference type="EMBL" id="JADOEL010000005">
    <property type="protein sequence ID" value="MBF8177686.1"/>
    <property type="molecule type" value="Genomic_DNA"/>
</dbReference>
<proteinExistence type="predicted"/>
<dbReference type="Gene3D" id="2.30.30.110">
    <property type="match status" value="1"/>
</dbReference>
<evidence type="ECO:0000313" key="2">
    <source>
        <dbReference type="Proteomes" id="UP000657372"/>
    </source>
</evidence>
<dbReference type="RefSeq" id="WP_195875278.1">
    <property type="nucleotide sequence ID" value="NZ_JADOEL010000005.1"/>
</dbReference>
<dbReference type="InterPro" id="IPR003477">
    <property type="entry name" value="PemK-like"/>
</dbReference>
<evidence type="ECO:0000313" key="1">
    <source>
        <dbReference type="EMBL" id="MBF8177686.1"/>
    </source>
</evidence>
<sequence>MAIQIHPQQGTIVICDFSGLNEPEMTKRRLAIVLSPFIRIRPQLCCVVPLSTTAPNLKKDYHCTLIMDPPLPEPYNSPLQWVKGDMVYTMALSRLFLPTPGKTNGKRDYDVRVLSQDELMRVQKCVLVGMGLSRLTQHLE</sequence>
<name>A0ABS0ESB1_9BURK</name>
<gene>
    <name evidence="1" type="ORF">IXC47_08340</name>
</gene>
<dbReference type="InterPro" id="IPR011067">
    <property type="entry name" value="Plasmid_toxin/cell-grow_inhib"/>
</dbReference>
<comment type="caution">
    <text evidence="1">The sequence shown here is derived from an EMBL/GenBank/DDBJ whole genome shotgun (WGS) entry which is preliminary data.</text>
</comment>
<dbReference type="SUPFAM" id="SSF50118">
    <property type="entry name" value="Cell growth inhibitor/plasmid maintenance toxic component"/>
    <property type="match status" value="1"/>
</dbReference>
<dbReference type="Proteomes" id="UP000657372">
    <property type="component" value="Unassembled WGS sequence"/>
</dbReference>
<reference evidence="1 2" key="1">
    <citation type="submission" date="2020-11" db="EMBL/GenBank/DDBJ databases">
        <title>WGS of Herminiimonas contaminans strain Marseille-Q4544 isolated from planarians Schmidtea mediterranea.</title>
        <authorList>
            <person name="Kangale L."/>
        </authorList>
    </citation>
    <scope>NUCLEOTIDE SEQUENCE [LARGE SCALE GENOMIC DNA]</scope>
    <source>
        <strain evidence="1 2">Marseille-Q4544</strain>
    </source>
</reference>
<keyword evidence="2" id="KW-1185">Reference proteome</keyword>
<protein>
    <submittedName>
        <fullName evidence="1">Type II toxin-antitoxin system PemK/MazF family toxin</fullName>
    </submittedName>
</protein>
<organism evidence="1 2">
    <name type="scientific">Herminiimonas contaminans</name>
    <dbReference type="NCBI Taxonomy" id="1111140"/>
    <lineage>
        <taxon>Bacteria</taxon>
        <taxon>Pseudomonadati</taxon>
        <taxon>Pseudomonadota</taxon>
        <taxon>Betaproteobacteria</taxon>
        <taxon>Burkholderiales</taxon>
        <taxon>Oxalobacteraceae</taxon>
        <taxon>Herminiimonas</taxon>
    </lineage>
</organism>
<dbReference type="Pfam" id="PF02452">
    <property type="entry name" value="PemK_toxin"/>
    <property type="match status" value="1"/>
</dbReference>
<accession>A0ABS0ESB1</accession>